<organism evidence="3 4">
    <name type="scientific">Sphagnum jensenii</name>
    <dbReference type="NCBI Taxonomy" id="128206"/>
    <lineage>
        <taxon>Eukaryota</taxon>
        <taxon>Viridiplantae</taxon>
        <taxon>Streptophyta</taxon>
        <taxon>Embryophyta</taxon>
        <taxon>Bryophyta</taxon>
        <taxon>Sphagnophytina</taxon>
        <taxon>Sphagnopsida</taxon>
        <taxon>Sphagnales</taxon>
        <taxon>Sphagnaceae</taxon>
        <taxon>Sphagnum</taxon>
    </lineage>
</organism>
<dbReference type="SUPFAM" id="SSF55008">
    <property type="entry name" value="HMA, heavy metal-associated domain"/>
    <property type="match status" value="1"/>
</dbReference>
<dbReference type="EMBL" id="OZ023702">
    <property type="protein sequence ID" value="CAK9857626.1"/>
    <property type="molecule type" value="Genomic_DNA"/>
</dbReference>
<evidence type="ECO:0000256" key="1">
    <source>
        <dbReference type="ARBA" id="ARBA00022723"/>
    </source>
</evidence>
<name>A0ABP1A549_9BRYO</name>
<dbReference type="PROSITE" id="PS50846">
    <property type="entry name" value="HMA_2"/>
    <property type="match status" value="1"/>
</dbReference>
<dbReference type="Pfam" id="PF00403">
    <property type="entry name" value="HMA"/>
    <property type="match status" value="1"/>
</dbReference>
<dbReference type="PANTHER" id="PTHR22814">
    <property type="entry name" value="COPPER TRANSPORT PROTEIN ATOX1-RELATED"/>
    <property type="match status" value="1"/>
</dbReference>
<dbReference type="InterPro" id="IPR006121">
    <property type="entry name" value="HMA_dom"/>
</dbReference>
<accession>A0ABP1A549</accession>
<feature type="domain" description="HMA" evidence="2">
    <location>
        <begin position="46"/>
        <end position="112"/>
    </location>
</feature>
<keyword evidence="1" id="KW-0479">Metal-binding</keyword>
<dbReference type="CDD" id="cd00371">
    <property type="entry name" value="HMA"/>
    <property type="match status" value="1"/>
</dbReference>
<dbReference type="Proteomes" id="UP001497522">
    <property type="component" value="Chromosome 1"/>
</dbReference>
<sequence length="200" mass="23327">MAMSMRDMYYSSSEPTWLVNHARHAPRYSETHRMMPYYAGQTRQGAPVLELFVPMCCTKCEEKVREELLELRGVHNVMIDPQLQKVIVSGFVDPLRALKKVKKVKKVKKKSEIWSPLYNGAASYGGGSPYGRQYLLGEKMHHDFDRGVYRTSYNRYTPTYGGTHSSYYYPSSRPSYYREAYDSHIITNPYYMKHIESDAF</sequence>
<reference evidence="3 4" key="1">
    <citation type="submission" date="2024-03" db="EMBL/GenBank/DDBJ databases">
        <authorList>
            <consortium name="ELIXIR-Norway"/>
            <consortium name="Elixir Norway"/>
        </authorList>
    </citation>
    <scope>NUCLEOTIDE SEQUENCE [LARGE SCALE GENOMIC DNA]</scope>
</reference>
<dbReference type="Gene3D" id="3.30.70.100">
    <property type="match status" value="1"/>
</dbReference>
<dbReference type="PANTHER" id="PTHR22814:SF336">
    <property type="entry name" value="HEAVY METAL-ASSOCIATED ISOPRENYLATED PLANT PROTEIN 23"/>
    <property type="match status" value="1"/>
</dbReference>
<protein>
    <recommendedName>
        <fullName evidence="2">HMA domain-containing protein</fullName>
    </recommendedName>
</protein>
<evidence type="ECO:0000259" key="2">
    <source>
        <dbReference type="PROSITE" id="PS50846"/>
    </source>
</evidence>
<evidence type="ECO:0000313" key="4">
    <source>
        <dbReference type="Proteomes" id="UP001497522"/>
    </source>
</evidence>
<dbReference type="InterPro" id="IPR036163">
    <property type="entry name" value="HMA_dom_sf"/>
</dbReference>
<proteinExistence type="predicted"/>
<keyword evidence="4" id="KW-1185">Reference proteome</keyword>
<gene>
    <name evidence="3" type="ORF">CSSPJE1EN2_LOCUS621</name>
</gene>
<evidence type="ECO:0000313" key="3">
    <source>
        <dbReference type="EMBL" id="CAK9857626.1"/>
    </source>
</evidence>